<dbReference type="InterPro" id="IPR051909">
    <property type="entry name" value="MFP_Cation_Efflux"/>
</dbReference>
<dbReference type="Pfam" id="PF19335">
    <property type="entry name" value="HMBD"/>
    <property type="match status" value="1"/>
</dbReference>
<reference evidence="5 6" key="1">
    <citation type="submission" date="2019-08" db="EMBL/GenBank/DDBJ databases">
        <authorList>
            <person name="Karlyshev A.V."/>
        </authorList>
    </citation>
    <scope>NUCLEOTIDE SEQUENCE [LARGE SCALE GENOMIC DNA]</scope>
    <source>
        <strain evidence="5 6">Alg18-2.2</strain>
    </source>
</reference>
<evidence type="ECO:0000259" key="3">
    <source>
        <dbReference type="Pfam" id="PF19335"/>
    </source>
</evidence>
<dbReference type="GO" id="GO:0015679">
    <property type="term" value="P:plasma membrane copper ion transport"/>
    <property type="evidence" value="ECO:0007669"/>
    <property type="project" value="TreeGrafter"/>
</dbReference>
<accession>A0A5C8KUC4</accession>
<protein>
    <submittedName>
        <fullName evidence="5">Efflux RND transporter periplasmic adaptor subunit</fullName>
    </submittedName>
</protein>
<dbReference type="Pfam" id="PF25919">
    <property type="entry name" value="BSH_CusB"/>
    <property type="match status" value="1"/>
</dbReference>
<dbReference type="GO" id="GO:0060003">
    <property type="term" value="P:copper ion export"/>
    <property type="evidence" value="ECO:0007669"/>
    <property type="project" value="TreeGrafter"/>
</dbReference>
<dbReference type="Gene3D" id="2.40.50.100">
    <property type="match status" value="1"/>
</dbReference>
<proteinExistence type="predicted"/>
<dbReference type="PANTHER" id="PTHR30097:SF15">
    <property type="entry name" value="CATION EFFLUX SYSTEM PROTEIN CUSB"/>
    <property type="match status" value="1"/>
</dbReference>
<keyword evidence="1" id="KW-0813">Transport</keyword>
<dbReference type="GO" id="GO:0046914">
    <property type="term" value="F:transition metal ion binding"/>
    <property type="evidence" value="ECO:0007669"/>
    <property type="project" value="TreeGrafter"/>
</dbReference>
<dbReference type="EMBL" id="VRTS01000003">
    <property type="protein sequence ID" value="TXK64501.1"/>
    <property type="molecule type" value="Genomic_DNA"/>
</dbReference>
<dbReference type="InterPro" id="IPR058790">
    <property type="entry name" value="BSH_CusB"/>
</dbReference>
<organism evidence="5 6">
    <name type="scientific">Alkalisalibacterium limincola</name>
    <dbReference type="NCBI Taxonomy" id="2699169"/>
    <lineage>
        <taxon>Bacteria</taxon>
        <taxon>Pseudomonadati</taxon>
        <taxon>Pseudomonadota</taxon>
        <taxon>Gammaproteobacteria</taxon>
        <taxon>Lysobacterales</taxon>
        <taxon>Lysobacteraceae</taxon>
        <taxon>Alkalisalibacterium</taxon>
    </lineage>
</organism>
<comment type="caution">
    <text evidence="5">The sequence shown here is derived from an EMBL/GenBank/DDBJ whole genome shotgun (WGS) entry which is preliminary data.</text>
</comment>
<evidence type="ECO:0000313" key="5">
    <source>
        <dbReference type="EMBL" id="TXK64501.1"/>
    </source>
</evidence>
<evidence type="ECO:0000313" key="6">
    <source>
        <dbReference type="Proteomes" id="UP000321248"/>
    </source>
</evidence>
<dbReference type="OrthoDB" id="9806939at2"/>
<feature type="domain" description="Heavy metal binding" evidence="3">
    <location>
        <begin position="1"/>
        <end position="22"/>
    </location>
</feature>
<dbReference type="Proteomes" id="UP000321248">
    <property type="component" value="Unassembled WGS sequence"/>
</dbReference>
<name>A0A5C8KUC4_9GAMM</name>
<dbReference type="RefSeq" id="WP_147891312.1">
    <property type="nucleotide sequence ID" value="NZ_VRTS01000003.1"/>
</dbReference>
<keyword evidence="6" id="KW-1185">Reference proteome</keyword>
<sequence>MHPHITDDKPSSCPICGMDLVPRTREAAHAPGQAASVALSPALQQSLGVRIGHPERRSLAPLFRVGARVVPDASGVVRLSTRSEGWIERLHVRAVGDPVRRGAVVAEIYSPDLVQAQEELLLGGRSVAGARERCAGWGSPTATSMRSSSRANRAAGFRSGRPWMA</sequence>
<evidence type="ECO:0000256" key="1">
    <source>
        <dbReference type="ARBA" id="ARBA00022448"/>
    </source>
</evidence>
<gene>
    <name evidence="5" type="ORF">FU658_06360</name>
</gene>
<dbReference type="AlphaFoldDB" id="A0A5C8KUC4"/>
<dbReference type="PANTHER" id="PTHR30097">
    <property type="entry name" value="CATION EFFLUX SYSTEM PROTEIN CUSB"/>
    <property type="match status" value="1"/>
</dbReference>
<dbReference type="GO" id="GO:0030288">
    <property type="term" value="C:outer membrane-bounded periplasmic space"/>
    <property type="evidence" value="ECO:0007669"/>
    <property type="project" value="TreeGrafter"/>
</dbReference>
<feature type="region of interest" description="Disordered" evidence="2">
    <location>
        <begin position="137"/>
        <end position="165"/>
    </location>
</feature>
<dbReference type="InterPro" id="IPR045800">
    <property type="entry name" value="HMBD"/>
</dbReference>
<evidence type="ECO:0000256" key="2">
    <source>
        <dbReference type="SAM" id="MobiDB-lite"/>
    </source>
</evidence>
<evidence type="ECO:0000259" key="4">
    <source>
        <dbReference type="Pfam" id="PF25919"/>
    </source>
</evidence>
<feature type="domain" description="CusB-like barrel-sandwich hybrid" evidence="4">
    <location>
        <begin position="79"/>
        <end position="131"/>
    </location>
</feature>
<feature type="compositionally biased region" description="Low complexity" evidence="2">
    <location>
        <begin position="142"/>
        <end position="165"/>
    </location>
</feature>